<comment type="caution">
    <text evidence="2">The sequence shown here is derived from an EMBL/GenBank/DDBJ whole genome shotgun (WGS) entry which is preliminary data.</text>
</comment>
<dbReference type="EC" id="2.3.-.-" evidence="2"/>
<dbReference type="PROSITE" id="PS51186">
    <property type="entry name" value="GNAT"/>
    <property type="match status" value="1"/>
</dbReference>
<organism evidence="2 3">
    <name type="scientific">Streptomyces ovatisporus</name>
    <dbReference type="NCBI Taxonomy" id="1128682"/>
    <lineage>
        <taxon>Bacteria</taxon>
        <taxon>Bacillati</taxon>
        <taxon>Actinomycetota</taxon>
        <taxon>Actinomycetes</taxon>
        <taxon>Kitasatosporales</taxon>
        <taxon>Streptomycetaceae</taxon>
        <taxon>Streptomyces</taxon>
    </lineage>
</organism>
<evidence type="ECO:0000313" key="3">
    <source>
        <dbReference type="Proteomes" id="UP001595997"/>
    </source>
</evidence>
<dbReference type="InterPro" id="IPR000182">
    <property type="entry name" value="GNAT_dom"/>
</dbReference>
<feature type="domain" description="N-acetyltransferase" evidence="1">
    <location>
        <begin position="125"/>
        <end position="264"/>
    </location>
</feature>
<reference evidence="3" key="1">
    <citation type="journal article" date="2019" name="Int. J. Syst. Evol. Microbiol.">
        <title>The Global Catalogue of Microorganisms (GCM) 10K type strain sequencing project: providing services to taxonomists for standard genome sequencing and annotation.</title>
        <authorList>
            <consortium name="The Broad Institute Genomics Platform"/>
            <consortium name="The Broad Institute Genome Sequencing Center for Infectious Disease"/>
            <person name="Wu L."/>
            <person name="Ma J."/>
        </authorList>
    </citation>
    <scope>NUCLEOTIDE SEQUENCE [LARGE SCALE GENOMIC DNA]</scope>
    <source>
        <strain evidence="3">CGMCC 4.7357</strain>
    </source>
</reference>
<gene>
    <name evidence="2" type="ORF">ACFPA8_20110</name>
</gene>
<evidence type="ECO:0000313" key="2">
    <source>
        <dbReference type="EMBL" id="MFC4496435.1"/>
    </source>
</evidence>
<evidence type="ECO:0000259" key="1">
    <source>
        <dbReference type="PROSITE" id="PS51186"/>
    </source>
</evidence>
<dbReference type="SUPFAM" id="SSF55729">
    <property type="entry name" value="Acyl-CoA N-acyltransferases (Nat)"/>
    <property type="match status" value="1"/>
</dbReference>
<dbReference type="EMBL" id="JBHSFH010000010">
    <property type="protein sequence ID" value="MFC4496435.1"/>
    <property type="molecule type" value="Genomic_DNA"/>
</dbReference>
<keyword evidence="2" id="KW-0808">Transferase</keyword>
<sequence>MNRDAVLAAYDRQMRRNAAPEGPGARVEQVGGVVRQCGANADWSGWTGVLWSDLDEATAGPAIAAQISYFTAGGREFEWKLYAHDRPGDLAGRLQAAGFSPGDDETLMIAEASELSADAELPRGVRLREVTDPADVRLVTDVHEKAFGTDDPQLRARLRTQLAECPGSLAAVVVMAGEEPVCAARLELPPERSFAGLWGGGTVPGWRGRGLYRALVAYRVGVAVRRGYRYVQVDASSDSRPILQRLGFVPLSTTTPYTYRPRVRSFSGSASCR</sequence>
<dbReference type="CDD" id="cd04301">
    <property type="entry name" value="NAT_SF"/>
    <property type="match status" value="1"/>
</dbReference>
<keyword evidence="3" id="KW-1185">Reference proteome</keyword>
<dbReference type="InterPro" id="IPR016181">
    <property type="entry name" value="Acyl_CoA_acyltransferase"/>
</dbReference>
<protein>
    <submittedName>
        <fullName evidence="2">GNAT family N-acetyltransferase</fullName>
        <ecNumber evidence="2">2.3.-.-</ecNumber>
    </submittedName>
</protein>
<dbReference type="RefSeq" id="WP_386450416.1">
    <property type="nucleotide sequence ID" value="NZ_JBHSFH010000010.1"/>
</dbReference>
<keyword evidence="2" id="KW-0012">Acyltransferase</keyword>
<dbReference type="GO" id="GO:0016746">
    <property type="term" value="F:acyltransferase activity"/>
    <property type="evidence" value="ECO:0007669"/>
    <property type="project" value="UniProtKB-KW"/>
</dbReference>
<proteinExistence type="predicted"/>
<accession>A0ABV9A992</accession>
<dbReference type="Proteomes" id="UP001595997">
    <property type="component" value="Unassembled WGS sequence"/>
</dbReference>
<name>A0ABV9A992_9ACTN</name>
<dbReference type="Gene3D" id="3.40.630.30">
    <property type="match status" value="1"/>
</dbReference>